<comment type="caution">
    <text evidence="1">The sequence shown here is derived from an EMBL/GenBank/DDBJ whole genome shotgun (WGS) entry which is preliminary data.</text>
</comment>
<gene>
    <name evidence="1" type="ORF">HDF10_002509</name>
</gene>
<dbReference type="Proteomes" id="UP000569092">
    <property type="component" value="Unassembled WGS sequence"/>
</dbReference>
<dbReference type="AlphaFoldDB" id="A0A7W8J8H7"/>
<dbReference type="EMBL" id="JACHDZ010000003">
    <property type="protein sequence ID" value="MBB5344530.1"/>
    <property type="molecule type" value="Genomic_DNA"/>
</dbReference>
<organism evidence="1 2">
    <name type="scientific">Tunturiibacter lichenicola</name>
    <dbReference type="NCBI Taxonomy" id="2051959"/>
    <lineage>
        <taxon>Bacteria</taxon>
        <taxon>Pseudomonadati</taxon>
        <taxon>Acidobacteriota</taxon>
        <taxon>Terriglobia</taxon>
        <taxon>Terriglobales</taxon>
        <taxon>Acidobacteriaceae</taxon>
        <taxon>Tunturiibacter</taxon>
    </lineage>
</organism>
<dbReference type="InterPro" id="IPR023393">
    <property type="entry name" value="START-like_dom_sf"/>
</dbReference>
<proteinExistence type="predicted"/>
<dbReference type="InterPro" id="IPR019587">
    <property type="entry name" value="Polyketide_cyclase/dehydratase"/>
</dbReference>
<name>A0A7W8J8H7_9BACT</name>
<protein>
    <submittedName>
        <fullName evidence="1">Carbon monoxide dehydrogenase subunit G</fullName>
    </submittedName>
</protein>
<reference evidence="1 2" key="1">
    <citation type="submission" date="2020-08" db="EMBL/GenBank/DDBJ databases">
        <title>Genomic Encyclopedia of Type Strains, Phase IV (KMG-V): Genome sequencing to study the core and pangenomes of soil and plant-associated prokaryotes.</title>
        <authorList>
            <person name="Whitman W."/>
        </authorList>
    </citation>
    <scope>NUCLEOTIDE SEQUENCE [LARGE SCALE GENOMIC DNA]</scope>
    <source>
        <strain evidence="1 2">M8US30</strain>
    </source>
</reference>
<evidence type="ECO:0000313" key="2">
    <source>
        <dbReference type="Proteomes" id="UP000569092"/>
    </source>
</evidence>
<dbReference type="SUPFAM" id="SSF55961">
    <property type="entry name" value="Bet v1-like"/>
    <property type="match status" value="1"/>
</dbReference>
<evidence type="ECO:0000313" key="1">
    <source>
        <dbReference type="EMBL" id="MBB5344530.1"/>
    </source>
</evidence>
<sequence length="176" mass="19325">MLKTLGLILVLAVTVVLLLALTKPSTFRVERSATITAPPEKISAFIDDFHQWNAWSPWAKLDPDMKTTYSGPSSGVGSVYEWEGNGKVGKGRMEILSVEPAKTTIKIDFLKPFEGHNTADFVLEPQGSATRVNWIMKGPMDLFPGKLMSVFTTMDKMIGPDFDKGLANLKSAAEHP</sequence>
<dbReference type="Gene3D" id="3.30.530.20">
    <property type="match status" value="1"/>
</dbReference>
<accession>A0A7W8J8H7</accession>
<dbReference type="Pfam" id="PF10604">
    <property type="entry name" value="Polyketide_cyc2"/>
    <property type="match status" value="1"/>
</dbReference>
<dbReference type="CDD" id="cd07818">
    <property type="entry name" value="SRPBCC_1"/>
    <property type="match status" value="1"/>
</dbReference>